<dbReference type="InterPro" id="IPR051057">
    <property type="entry name" value="PI-PLC_domain"/>
</dbReference>
<dbReference type="InterPro" id="IPR017946">
    <property type="entry name" value="PLC-like_Pdiesterase_TIM-brl"/>
</dbReference>
<dbReference type="PANTHER" id="PTHR13593:SF146">
    <property type="entry name" value="PLC-LIKE PHOSPHODIESTERASE"/>
    <property type="match status" value="1"/>
</dbReference>
<protein>
    <recommendedName>
        <fullName evidence="3">PLC-like phosphodiesterase</fullName>
    </recommendedName>
</protein>
<gene>
    <name evidence="1" type="ORF">PMG11_00347</name>
</gene>
<dbReference type="SUPFAM" id="SSF51695">
    <property type="entry name" value="PLC-like phosphodiesterases"/>
    <property type="match status" value="1"/>
</dbReference>
<dbReference type="OrthoDB" id="7984201at2759"/>
<dbReference type="Gene3D" id="3.20.20.190">
    <property type="entry name" value="Phosphatidylinositol (PI) phosphodiesterase"/>
    <property type="match status" value="1"/>
</dbReference>
<keyword evidence="2" id="KW-1185">Reference proteome</keyword>
<dbReference type="Pfam" id="PF26146">
    <property type="entry name" value="PI-PLC_X"/>
    <property type="match status" value="1"/>
</dbReference>
<dbReference type="Proteomes" id="UP000042958">
    <property type="component" value="Unassembled WGS sequence"/>
</dbReference>
<evidence type="ECO:0000313" key="2">
    <source>
        <dbReference type="Proteomes" id="UP000042958"/>
    </source>
</evidence>
<dbReference type="GO" id="GO:0006629">
    <property type="term" value="P:lipid metabolic process"/>
    <property type="evidence" value="ECO:0007669"/>
    <property type="project" value="InterPro"/>
</dbReference>
<dbReference type="GO" id="GO:0008081">
    <property type="term" value="F:phosphoric diester hydrolase activity"/>
    <property type="evidence" value="ECO:0007669"/>
    <property type="project" value="InterPro"/>
</dbReference>
<name>A0A0F7TEY4_PENBI</name>
<dbReference type="AlphaFoldDB" id="A0A0F7TEY4"/>
<dbReference type="PANTHER" id="PTHR13593">
    <property type="match status" value="1"/>
</dbReference>
<accession>A0A0F7TEY4</accession>
<reference evidence="2" key="1">
    <citation type="journal article" date="2015" name="Genome Announc.">
        <title>Draft genome sequence of the fungus Penicillium brasilianum MG11.</title>
        <authorList>
            <person name="Horn F."/>
            <person name="Linde J."/>
            <person name="Mattern D.J."/>
            <person name="Walther G."/>
            <person name="Guthke R."/>
            <person name="Brakhage A.A."/>
            <person name="Valiante V."/>
        </authorList>
    </citation>
    <scope>NUCLEOTIDE SEQUENCE [LARGE SCALE GENOMIC DNA]</scope>
    <source>
        <strain evidence="2">MG11</strain>
    </source>
</reference>
<dbReference type="EMBL" id="CDHK01000001">
    <property type="protein sequence ID" value="CEJ54021.1"/>
    <property type="molecule type" value="Genomic_DNA"/>
</dbReference>
<evidence type="ECO:0008006" key="3">
    <source>
        <dbReference type="Google" id="ProtNLM"/>
    </source>
</evidence>
<dbReference type="STRING" id="104259.A0A0F7TEY4"/>
<evidence type="ECO:0000313" key="1">
    <source>
        <dbReference type="EMBL" id="CEJ54021.1"/>
    </source>
</evidence>
<organism evidence="1 2">
    <name type="scientific">Penicillium brasilianum</name>
    <dbReference type="NCBI Taxonomy" id="104259"/>
    <lineage>
        <taxon>Eukaryota</taxon>
        <taxon>Fungi</taxon>
        <taxon>Dikarya</taxon>
        <taxon>Ascomycota</taxon>
        <taxon>Pezizomycotina</taxon>
        <taxon>Eurotiomycetes</taxon>
        <taxon>Eurotiomycetidae</taxon>
        <taxon>Eurotiales</taxon>
        <taxon>Aspergillaceae</taxon>
        <taxon>Penicillium</taxon>
    </lineage>
</organism>
<sequence>MTSGLANISVTMPYWNYIRTKEVLSTLEQLERIPKRSRGHRLPCFTPDYQKLVAIASGALQRSHTMSSITRITWALLGLVVLLQPVLGVPMADILPRADATTCNGRSEYCWRSYSNVTFVGSHDSPFVGDLPQQNQNIDITAQLNMGIRFLQAQTHHSLLNDKVLELCHTSCLLEDAGTLKSFLGTVKTFLDANVNEVVTLLLTNGDSVDITKFGSTFSSSGIDSYAFVPSSNPLPIGDWPTIGELISSGKRLVVFLDYGADTSKVDYILDEFAYYFETAYDVTDSSFSSCSIDRPSGASASGRMYIVNHFLDVDILGVKVPDRGTASTTNAATGKGSIGAQAAECDALYNRAPNAVLLDFVDKGNVIEAQNDLNGF</sequence>
<proteinExistence type="predicted"/>